<gene>
    <name evidence="8" type="ORF">C8Q69DRAFT_102528</name>
</gene>
<dbReference type="EMBL" id="RCNU01000014">
    <property type="protein sequence ID" value="RWQ92071.1"/>
    <property type="molecule type" value="Genomic_DNA"/>
</dbReference>
<dbReference type="SMART" id="SM00906">
    <property type="entry name" value="Fungal_trans"/>
    <property type="match status" value="1"/>
</dbReference>
<evidence type="ECO:0000256" key="3">
    <source>
        <dbReference type="ARBA" id="ARBA00023125"/>
    </source>
</evidence>
<dbReference type="RefSeq" id="XP_028481716.1">
    <property type="nucleotide sequence ID" value="XM_028625026.1"/>
</dbReference>
<dbReference type="STRING" id="264951.A0A443HJP1"/>
<keyword evidence="5" id="KW-0539">Nucleus</keyword>
<dbReference type="InterPro" id="IPR050797">
    <property type="entry name" value="Carb_Metab_Trans_Reg"/>
</dbReference>
<evidence type="ECO:0000256" key="5">
    <source>
        <dbReference type="ARBA" id="ARBA00023242"/>
    </source>
</evidence>
<feature type="compositionally biased region" description="Polar residues" evidence="6">
    <location>
        <begin position="183"/>
        <end position="197"/>
    </location>
</feature>
<evidence type="ECO:0000256" key="2">
    <source>
        <dbReference type="ARBA" id="ARBA00023015"/>
    </source>
</evidence>
<dbReference type="GO" id="GO:0003677">
    <property type="term" value="F:DNA binding"/>
    <property type="evidence" value="ECO:0007669"/>
    <property type="project" value="UniProtKB-KW"/>
</dbReference>
<reference evidence="8 9" key="1">
    <citation type="journal article" date="2018" name="Front. Microbiol.">
        <title>Genomic and genetic insights into a cosmopolitan fungus, Paecilomyces variotii (Eurotiales).</title>
        <authorList>
            <person name="Urquhart A.S."/>
            <person name="Mondo S.J."/>
            <person name="Makela M.R."/>
            <person name="Hane J.K."/>
            <person name="Wiebenga A."/>
            <person name="He G."/>
            <person name="Mihaltcheva S."/>
            <person name="Pangilinan J."/>
            <person name="Lipzen A."/>
            <person name="Barry K."/>
            <person name="de Vries R.P."/>
            <person name="Grigoriev I.V."/>
            <person name="Idnurm A."/>
        </authorList>
    </citation>
    <scope>NUCLEOTIDE SEQUENCE [LARGE SCALE GENOMIC DNA]</scope>
    <source>
        <strain evidence="8 9">CBS 101075</strain>
    </source>
</reference>
<dbReference type="GeneID" id="39594303"/>
<dbReference type="CDD" id="cd00067">
    <property type="entry name" value="GAL4"/>
    <property type="match status" value="1"/>
</dbReference>
<evidence type="ECO:0000256" key="4">
    <source>
        <dbReference type="ARBA" id="ARBA00023163"/>
    </source>
</evidence>
<dbReference type="GO" id="GO:0006351">
    <property type="term" value="P:DNA-templated transcription"/>
    <property type="evidence" value="ECO:0007669"/>
    <property type="project" value="InterPro"/>
</dbReference>
<feature type="compositionally biased region" description="Low complexity" evidence="6">
    <location>
        <begin position="83"/>
        <end position="105"/>
    </location>
</feature>
<keyword evidence="4" id="KW-0804">Transcription</keyword>
<evidence type="ECO:0000313" key="9">
    <source>
        <dbReference type="Proteomes" id="UP000283841"/>
    </source>
</evidence>
<evidence type="ECO:0000256" key="1">
    <source>
        <dbReference type="ARBA" id="ARBA00022723"/>
    </source>
</evidence>
<keyword evidence="2" id="KW-0805">Transcription regulation</keyword>
<keyword evidence="9" id="KW-1185">Reference proteome</keyword>
<dbReference type="VEuPathDB" id="FungiDB:C8Q69DRAFT_102528"/>
<keyword evidence="1" id="KW-0479">Metal-binding</keyword>
<dbReference type="PROSITE" id="PS50048">
    <property type="entry name" value="ZN2_CY6_FUNGAL_2"/>
    <property type="match status" value="1"/>
</dbReference>
<dbReference type="InterPro" id="IPR007219">
    <property type="entry name" value="XnlR_reg_dom"/>
</dbReference>
<dbReference type="GO" id="GO:0001080">
    <property type="term" value="P:nitrogen catabolite activation of transcription from RNA polymerase II promoter"/>
    <property type="evidence" value="ECO:0007669"/>
    <property type="project" value="TreeGrafter"/>
</dbReference>
<dbReference type="GO" id="GO:0000981">
    <property type="term" value="F:DNA-binding transcription factor activity, RNA polymerase II-specific"/>
    <property type="evidence" value="ECO:0007669"/>
    <property type="project" value="InterPro"/>
</dbReference>
<sequence length="726" mass="80690">MAQFEMADGSHPIKEEGPKRKIHIETRFGRARRSRSRKDRPCDACRHRKSACVITVRPPCRYCEGKGRDCTFASTPTERIRKPTTTTRPRASTSDSTGSSVVGPSKQSKNGSPEQFSANMQIDAYRGDGFGTYGTFIYPDGNHAPDPAGGSIMLPAPMVYNPHSLNQLSPVNVGPPDMRYNQSRLSCRPEPQNSSDHSCTRPEGPGEGTLDDVKGLTAHFLGPSSDQDANLLSSFRSNILNETSYVDVNIRQVFPGNVPDRRPPIHFNIVHDLFPDRDNKVKQLASERIETLVGSCGDALVRLYFRFVHPAFPILSKARFLKSYSEDKFSIPASLRGVVYGLACPFWAQDSTLQSQPLVSQHELFDQVHTALNRELDSPKLSTLQACLLALQETPPLTQTTESPRNWTFACQATSCAQNLGLQQDPSLWNIPAWEKSLRKKLWWATFATDKWSSLSHGNPSHIPQSSFDTSDITIEDLLVEEDVADLACGRIISEPDRHPNRSRAVNFLETVRLSKLLSTLLDYAYTVRDPSFLAPTATGLVDQSLYVLRAEMDGWYTMLPQCLAVSYTAGIGDTRTNGPLHLAFFSVKSLLLRALMSPATPLSKSNPFSNLRTHFDSALEEFSLFVKLVSSIKAEDLCAFWGRHSRTHLVHAGNFLIYLFLCASTAGQVEKSYALLEGYRHALRCLAEVTDEAGTGLVRPALLRTESFFKEAIKIMRKGGVRDEA</sequence>
<feature type="compositionally biased region" description="Basic and acidic residues" evidence="6">
    <location>
        <begin position="11"/>
        <end position="20"/>
    </location>
</feature>
<dbReference type="GO" id="GO:0005634">
    <property type="term" value="C:nucleus"/>
    <property type="evidence" value="ECO:0007669"/>
    <property type="project" value="TreeGrafter"/>
</dbReference>
<dbReference type="PANTHER" id="PTHR31668">
    <property type="entry name" value="GLUCOSE TRANSPORT TRANSCRIPTION REGULATOR RGT1-RELATED-RELATED"/>
    <property type="match status" value="1"/>
</dbReference>
<feature type="region of interest" description="Disordered" evidence="6">
    <location>
        <begin position="1"/>
        <end position="20"/>
    </location>
</feature>
<feature type="region of interest" description="Disordered" evidence="6">
    <location>
        <begin position="73"/>
        <end position="114"/>
    </location>
</feature>
<keyword evidence="3" id="KW-0238">DNA-binding</keyword>
<proteinExistence type="predicted"/>
<evidence type="ECO:0000256" key="6">
    <source>
        <dbReference type="SAM" id="MobiDB-lite"/>
    </source>
</evidence>
<dbReference type="Proteomes" id="UP000283841">
    <property type="component" value="Unassembled WGS sequence"/>
</dbReference>
<feature type="region of interest" description="Disordered" evidence="6">
    <location>
        <begin position="183"/>
        <end position="214"/>
    </location>
</feature>
<dbReference type="CDD" id="cd12148">
    <property type="entry name" value="fungal_TF_MHR"/>
    <property type="match status" value="1"/>
</dbReference>
<accession>A0A443HJP1</accession>
<dbReference type="PANTHER" id="PTHR31668:SF23">
    <property type="entry name" value="ZN(II)2CYS6 TRANSCRIPTION FACTOR (EUROFUNG)"/>
    <property type="match status" value="1"/>
</dbReference>
<feature type="domain" description="Zn(2)-C6 fungal-type" evidence="7">
    <location>
        <begin position="41"/>
        <end position="72"/>
    </location>
</feature>
<protein>
    <submittedName>
        <fullName evidence="8">Fungal-specific transcription factor domain-containing protein</fullName>
    </submittedName>
</protein>
<dbReference type="InterPro" id="IPR036864">
    <property type="entry name" value="Zn2-C6_fun-type_DNA-bd_sf"/>
</dbReference>
<dbReference type="Pfam" id="PF04082">
    <property type="entry name" value="Fungal_trans"/>
    <property type="match status" value="1"/>
</dbReference>
<dbReference type="SUPFAM" id="SSF57701">
    <property type="entry name" value="Zn2/Cys6 DNA-binding domain"/>
    <property type="match status" value="1"/>
</dbReference>
<name>A0A443HJP1_BYSSP</name>
<organism evidence="8 9">
    <name type="scientific">Byssochlamys spectabilis</name>
    <name type="common">Paecilomyces variotii</name>
    <dbReference type="NCBI Taxonomy" id="264951"/>
    <lineage>
        <taxon>Eukaryota</taxon>
        <taxon>Fungi</taxon>
        <taxon>Dikarya</taxon>
        <taxon>Ascomycota</taxon>
        <taxon>Pezizomycotina</taxon>
        <taxon>Eurotiomycetes</taxon>
        <taxon>Eurotiomycetidae</taxon>
        <taxon>Eurotiales</taxon>
        <taxon>Thermoascaceae</taxon>
        <taxon>Paecilomyces</taxon>
    </lineage>
</organism>
<dbReference type="GO" id="GO:0008270">
    <property type="term" value="F:zinc ion binding"/>
    <property type="evidence" value="ECO:0007669"/>
    <property type="project" value="InterPro"/>
</dbReference>
<evidence type="ECO:0000313" key="8">
    <source>
        <dbReference type="EMBL" id="RWQ92071.1"/>
    </source>
</evidence>
<dbReference type="InterPro" id="IPR001138">
    <property type="entry name" value="Zn2Cys6_DnaBD"/>
</dbReference>
<evidence type="ECO:0000259" key="7">
    <source>
        <dbReference type="PROSITE" id="PS50048"/>
    </source>
</evidence>
<dbReference type="PROSITE" id="PS00463">
    <property type="entry name" value="ZN2_CY6_FUNGAL_1"/>
    <property type="match status" value="1"/>
</dbReference>
<dbReference type="AlphaFoldDB" id="A0A443HJP1"/>
<comment type="caution">
    <text evidence="8">The sequence shown here is derived from an EMBL/GenBank/DDBJ whole genome shotgun (WGS) entry which is preliminary data.</text>
</comment>